<dbReference type="Proteomes" id="UP000575241">
    <property type="component" value="Unassembled WGS sequence"/>
</dbReference>
<name>A0A7W7JZP1_9SPHN</name>
<evidence type="ECO:0000313" key="2">
    <source>
        <dbReference type="Proteomes" id="UP000575241"/>
    </source>
</evidence>
<reference evidence="1 2" key="1">
    <citation type="submission" date="2020-08" db="EMBL/GenBank/DDBJ databases">
        <title>Functional genomics of gut bacteria from endangered species of beetles.</title>
        <authorList>
            <person name="Carlos-Shanley C."/>
        </authorList>
    </citation>
    <scope>NUCLEOTIDE SEQUENCE [LARGE SCALE GENOMIC DNA]</scope>
    <source>
        <strain evidence="1 2">S00224</strain>
    </source>
</reference>
<proteinExistence type="predicted"/>
<comment type="caution">
    <text evidence="1">The sequence shown here is derived from an EMBL/GenBank/DDBJ whole genome shotgun (WGS) entry which is preliminary data.</text>
</comment>
<gene>
    <name evidence="1" type="ORF">HNP52_001408</name>
</gene>
<keyword evidence="2" id="KW-1185">Reference proteome</keyword>
<dbReference type="RefSeq" id="WP_184164355.1">
    <property type="nucleotide sequence ID" value="NZ_JACHLN010000001.1"/>
</dbReference>
<sequence length="118" mass="13165">MSNPHVERLFEACPFLRAHITDPDILDLATIVFGGTAGLLIEHRLFASEEDQVFNYFNSLASHGTEEERQILGTGAIELFNDTPQAQRLARRKLKGAALGMLEELREYFGQPDYGNAA</sequence>
<dbReference type="AlphaFoldDB" id="A0A7W7JZP1"/>
<organism evidence="1 2">
    <name type="scientific">Sphingomonas kyeonggiensis</name>
    <dbReference type="NCBI Taxonomy" id="1268553"/>
    <lineage>
        <taxon>Bacteria</taxon>
        <taxon>Pseudomonadati</taxon>
        <taxon>Pseudomonadota</taxon>
        <taxon>Alphaproteobacteria</taxon>
        <taxon>Sphingomonadales</taxon>
        <taxon>Sphingomonadaceae</taxon>
        <taxon>Sphingomonas</taxon>
    </lineage>
</organism>
<dbReference type="EMBL" id="JACHLN010000001">
    <property type="protein sequence ID" value="MBB4838357.1"/>
    <property type="molecule type" value="Genomic_DNA"/>
</dbReference>
<accession>A0A7W7JZP1</accession>
<evidence type="ECO:0000313" key="1">
    <source>
        <dbReference type="EMBL" id="MBB4838357.1"/>
    </source>
</evidence>
<protein>
    <submittedName>
        <fullName evidence="1">Uncharacterized protein</fullName>
    </submittedName>
</protein>